<dbReference type="InterPro" id="IPR014327">
    <property type="entry name" value="RNA_pol_sigma70_bacteroid"/>
</dbReference>
<keyword evidence="4" id="KW-0804">Transcription</keyword>
<dbReference type="InterPro" id="IPR039425">
    <property type="entry name" value="RNA_pol_sigma-70-like"/>
</dbReference>
<dbReference type="PANTHER" id="PTHR43133">
    <property type="entry name" value="RNA POLYMERASE ECF-TYPE SIGMA FACTO"/>
    <property type="match status" value="1"/>
</dbReference>
<evidence type="ECO:0000256" key="2">
    <source>
        <dbReference type="ARBA" id="ARBA00023015"/>
    </source>
</evidence>
<evidence type="ECO:0000256" key="3">
    <source>
        <dbReference type="ARBA" id="ARBA00023082"/>
    </source>
</evidence>
<dbReference type="Gene3D" id="1.10.10.10">
    <property type="entry name" value="Winged helix-like DNA-binding domain superfamily/Winged helix DNA-binding domain"/>
    <property type="match status" value="1"/>
</dbReference>
<feature type="domain" description="RNA polymerase sigma-70 region 2" evidence="5">
    <location>
        <begin position="24"/>
        <end position="90"/>
    </location>
</feature>
<keyword evidence="3" id="KW-0731">Sigma factor</keyword>
<evidence type="ECO:0000259" key="5">
    <source>
        <dbReference type="Pfam" id="PF04542"/>
    </source>
</evidence>
<organism evidence="7 8">
    <name type="scientific">Flavobacterium saccharophilum</name>
    <dbReference type="NCBI Taxonomy" id="29534"/>
    <lineage>
        <taxon>Bacteria</taxon>
        <taxon>Pseudomonadati</taxon>
        <taxon>Bacteroidota</taxon>
        <taxon>Flavobacteriia</taxon>
        <taxon>Flavobacteriales</taxon>
        <taxon>Flavobacteriaceae</taxon>
        <taxon>Flavobacterium</taxon>
    </lineage>
</organism>
<evidence type="ECO:0000256" key="4">
    <source>
        <dbReference type="ARBA" id="ARBA00023163"/>
    </source>
</evidence>
<reference evidence="8" key="1">
    <citation type="submission" date="2016-11" db="EMBL/GenBank/DDBJ databases">
        <authorList>
            <person name="Varghese N."/>
            <person name="Submissions S."/>
        </authorList>
    </citation>
    <scope>NUCLEOTIDE SEQUENCE [LARGE SCALE GENOMIC DNA]</scope>
    <source>
        <strain evidence="8">DSM 1811</strain>
    </source>
</reference>
<dbReference type="InterPro" id="IPR036388">
    <property type="entry name" value="WH-like_DNA-bd_sf"/>
</dbReference>
<dbReference type="Pfam" id="PF08281">
    <property type="entry name" value="Sigma70_r4_2"/>
    <property type="match status" value="1"/>
</dbReference>
<keyword evidence="2" id="KW-0805">Transcription regulation</keyword>
<dbReference type="NCBIfam" id="TIGR02985">
    <property type="entry name" value="Sig70_bacteroi1"/>
    <property type="match status" value="1"/>
</dbReference>
<accession>A0A1M7IL91</accession>
<comment type="similarity">
    <text evidence="1">Belongs to the sigma-70 factor family. ECF subfamily.</text>
</comment>
<evidence type="ECO:0000313" key="8">
    <source>
        <dbReference type="Proteomes" id="UP000184121"/>
    </source>
</evidence>
<evidence type="ECO:0000259" key="6">
    <source>
        <dbReference type="Pfam" id="PF08281"/>
    </source>
</evidence>
<dbReference type="InterPro" id="IPR014284">
    <property type="entry name" value="RNA_pol_sigma-70_dom"/>
</dbReference>
<gene>
    <name evidence="7" type="ORF">SAMN05444366_3199</name>
</gene>
<dbReference type="SUPFAM" id="SSF88946">
    <property type="entry name" value="Sigma2 domain of RNA polymerase sigma factors"/>
    <property type="match status" value="1"/>
</dbReference>
<dbReference type="EMBL" id="FRBY01000004">
    <property type="protein sequence ID" value="SHM41481.1"/>
    <property type="molecule type" value="Genomic_DNA"/>
</dbReference>
<dbReference type="InterPro" id="IPR013249">
    <property type="entry name" value="RNA_pol_sigma70_r4_t2"/>
</dbReference>
<dbReference type="InterPro" id="IPR013325">
    <property type="entry name" value="RNA_pol_sigma_r2"/>
</dbReference>
<evidence type="ECO:0000256" key="1">
    <source>
        <dbReference type="ARBA" id="ARBA00010641"/>
    </source>
</evidence>
<keyword evidence="8" id="KW-1185">Reference proteome</keyword>
<dbReference type="GO" id="GO:0006352">
    <property type="term" value="P:DNA-templated transcription initiation"/>
    <property type="evidence" value="ECO:0007669"/>
    <property type="project" value="InterPro"/>
</dbReference>
<dbReference type="Pfam" id="PF04542">
    <property type="entry name" value="Sigma70_r2"/>
    <property type="match status" value="1"/>
</dbReference>
<evidence type="ECO:0000313" key="7">
    <source>
        <dbReference type="EMBL" id="SHM41481.1"/>
    </source>
</evidence>
<dbReference type="STRING" id="29534.SAMN05444366_3199"/>
<proteinExistence type="inferred from homology"/>
<dbReference type="InterPro" id="IPR007627">
    <property type="entry name" value="RNA_pol_sigma70_r2"/>
</dbReference>
<sequence>MSARNDIAFIEGFRNGDEIAIRELYDTHYRPLCYFNQKIVRHMQEAEDISTEIFLKLLRKKNDFDSLQEIKSFLFTASKNACIDFLRKEKQQQKSSNNQISFIADFDENLIEQELLTAKVLQAIYAEIESLPKQCKQVFKAIFIEGKSTAAIAEEMGLSPQTVLNQKAKALQIIRSAVSQKDVFVSLLFIELMLSAFFKNESGL</sequence>
<name>A0A1M7IL91_9FLAO</name>
<feature type="domain" description="RNA polymerase sigma factor 70 region 4 type 2" evidence="6">
    <location>
        <begin position="122"/>
        <end position="172"/>
    </location>
</feature>
<dbReference type="GO" id="GO:0016987">
    <property type="term" value="F:sigma factor activity"/>
    <property type="evidence" value="ECO:0007669"/>
    <property type="project" value="UniProtKB-KW"/>
</dbReference>
<dbReference type="Proteomes" id="UP000184121">
    <property type="component" value="Unassembled WGS sequence"/>
</dbReference>
<protein>
    <submittedName>
        <fullName evidence="7">RNA polymerase sigma-70 factor, ECF subfamily</fullName>
    </submittedName>
</protein>
<dbReference type="NCBIfam" id="TIGR02937">
    <property type="entry name" value="sigma70-ECF"/>
    <property type="match status" value="1"/>
</dbReference>
<dbReference type="GO" id="GO:0003677">
    <property type="term" value="F:DNA binding"/>
    <property type="evidence" value="ECO:0007669"/>
    <property type="project" value="InterPro"/>
</dbReference>
<dbReference type="Gene3D" id="1.10.1740.10">
    <property type="match status" value="1"/>
</dbReference>
<dbReference type="InterPro" id="IPR013324">
    <property type="entry name" value="RNA_pol_sigma_r3/r4-like"/>
</dbReference>
<dbReference type="AlphaFoldDB" id="A0A1M7IL91"/>
<dbReference type="PANTHER" id="PTHR43133:SF46">
    <property type="entry name" value="RNA POLYMERASE SIGMA-70 FACTOR ECF SUBFAMILY"/>
    <property type="match status" value="1"/>
</dbReference>
<dbReference type="SUPFAM" id="SSF88659">
    <property type="entry name" value="Sigma3 and sigma4 domains of RNA polymerase sigma factors"/>
    <property type="match status" value="1"/>
</dbReference>